<keyword evidence="2" id="KW-0812">Transmembrane</keyword>
<organism evidence="4 5">
    <name type="scientific">Pristionchus entomophagus</name>
    <dbReference type="NCBI Taxonomy" id="358040"/>
    <lineage>
        <taxon>Eukaryota</taxon>
        <taxon>Metazoa</taxon>
        <taxon>Ecdysozoa</taxon>
        <taxon>Nematoda</taxon>
        <taxon>Chromadorea</taxon>
        <taxon>Rhabditida</taxon>
        <taxon>Rhabditina</taxon>
        <taxon>Diplogasteromorpha</taxon>
        <taxon>Diplogasteroidea</taxon>
        <taxon>Neodiplogasteridae</taxon>
        <taxon>Pristionchus</taxon>
    </lineage>
</organism>
<sequence>LQSLSLVKLVLLVLWLTRECQLQMMDQICRNGSELHTCTRSPCAWLHMILGGIPWALQIDALCNSLLLATMMSALLFVGALWLRERQSSSLHPPPSTLLKIVLITFETLLEFCFTFGLAYQLVTNVNRRSGGEVVWSAVKGLIVMGMALASFLLHIMTTLYICDRGQSFDYGRESYGLREERRRRVDDYEDSIDVVIGGRREEHEQAFGRQVKNGLHGMPLMGAVPPNHMTQLPPGSGGVYHAHSGTASPAYYNEPCQTKTSSSEESGVSSVGYGRLRQALRQQAKASRAAAVAAAAAGQHHLQSGVSGASASPHVHLSASSSRHDLAAMAASASAATLAASSVAGCLGVAPPPVLLSPQAAASVAAAAPYIIEEAAGDYSQVRSLRQAELMRQSAVARSRKNSPASLHRRSQEGLLHTASDPRLHAADTRPESAYLEVI</sequence>
<feature type="chain" id="PRO_5043574064" evidence="3">
    <location>
        <begin position="23"/>
        <end position="440"/>
    </location>
</feature>
<feature type="region of interest" description="Disordered" evidence="1">
    <location>
        <begin position="395"/>
        <end position="440"/>
    </location>
</feature>
<feature type="transmembrane region" description="Helical" evidence="2">
    <location>
        <begin position="55"/>
        <end position="81"/>
    </location>
</feature>
<dbReference type="Proteomes" id="UP001432027">
    <property type="component" value="Unassembled WGS sequence"/>
</dbReference>
<reference evidence="4" key="1">
    <citation type="submission" date="2023-10" db="EMBL/GenBank/DDBJ databases">
        <title>Genome assembly of Pristionchus species.</title>
        <authorList>
            <person name="Yoshida K."/>
            <person name="Sommer R.J."/>
        </authorList>
    </citation>
    <scope>NUCLEOTIDE SEQUENCE</scope>
    <source>
        <strain evidence="4">RS0144</strain>
    </source>
</reference>
<feature type="transmembrane region" description="Helical" evidence="2">
    <location>
        <begin position="101"/>
        <end position="122"/>
    </location>
</feature>
<protein>
    <submittedName>
        <fullName evidence="4">Uncharacterized protein</fullName>
    </submittedName>
</protein>
<accession>A0AAV5U2L6</accession>
<dbReference type="AlphaFoldDB" id="A0AAV5U2L6"/>
<evidence type="ECO:0000313" key="5">
    <source>
        <dbReference type="Proteomes" id="UP001432027"/>
    </source>
</evidence>
<keyword evidence="2" id="KW-0472">Membrane</keyword>
<feature type="non-terminal residue" evidence="4">
    <location>
        <position position="1"/>
    </location>
</feature>
<evidence type="ECO:0000256" key="3">
    <source>
        <dbReference type="SAM" id="SignalP"/>
    </source>
</evidence>
<evidence type="ECO:0000256" key="2">
    <source>
        <dbReference type="SAM" id="Phobius"/>
    </source>
</evidence>
<name>A0AAV5U2L6_9BILA</name>
<feature type="signal peptide" evidence="3">
    <location>
        <begin position="1"/>
        <end position="22"/>
    </location>
</feature>
<proteinExistence type="predicted"/>
<keyword evidence="2" id="KW-1133">Transmembrane helix</keyword>
<dbReference type="EMBL" id="BTSX01000005">
    <property type="protein sequence ID" value="GMT01012.1"/>
    <property type="molecule type" value="Genomic_DNA"/>
</dbReference>
<keyword evidence="5" id="KW-1185">Reference proteome</keyword>
<keyword evidence="3" id="KW-0732">Signal</keyword>
<evidence type="ECO:0000313" key="4">
    <source>
        <dbReference type="EMBL" id="GMT01012.1"/>
    </source>
</evidence>
<gene>
    <name evidence="4" type="ORF">PENTCL1PPCAC_23186</name>
</gene>
<comment type="caution">
    <text evidence="4">The sequence shown here is derived from an EMBL/GenBank/DDBJ whole genome shotgun (WGS) entry which is preliminary data.</text>
</comment>
<feature type="transmembrane region" description="Helical" evidence="2">
    <location>
        <begin position="142"/>
        <end position="163"/>
    </location>
</feature>
<evidence type="ECO:0000256" key="1">
    <source>
        <dbReference type="SAM" id="MobiDB-lite"/>
    </source>
</evidence>
<feature type="compositionally biased region" description="Basic and acidic residues" evidence="1">
    <location>
        <begin position="421"/>
        <end position="432"/>
    </location>
</feature>